<feature type="chain" id="PRO_5047088187" evidence="3">
    <location>
        <begin position="41"/>
        <end position="360"/>
    </location>
</feature>
<dbReference type="Proteomes" id="UP000649259">
    <property type="component" value="Unassembled WGS sequence"/>
</dbReference>
<gene>
    <name evidence="5" type="ORF">Saso_48380</name>
</gene>
<keyword evidence="6" id="KW-1185">Reference proteome</keyword>
<comment type="caution">
    <text evidence="5">The sequence shown here is derived from an EMBL/GenBank/DDBJ whole genome shotgun (WGS) entry which is preliminary data.</text>
</comment>
<dbReference type="PROSITE" id="PS50983">
    <property type="entry name" value="FE_B12_PBP"/>
    <property type="match status" value="1"/>
</dbReference>
<dbReference type="InterPro" id="IPR050902">
    <property type="entry name" value="ABC_Transporter_SBP"/>
</dbReference>
<dbReference type="Gene3D" id="3.40.50.1980">
    <property type="entry name" value="Nitrogenase molybdenum iron protein domain"/>
    <property type="match status" value="2"/>
</dbReference>
<dbReference type="RefSeq" id="WP_189921841.1">
    <property type="nucleotide sequence ID" value="NZ_BMSI01000005.1"/>
</dbReference>
<dbReference type="PANTHER" id="PTHR30535">
    <property type="entry name" value="VITAMIN B12-BINDING PROTEIN"/>
    <property type="match status" value="1"/>
</dbReference>
<evidence type="ECO:0000259" key="4">
    <source>
        <dbReference type="PROSITE" id="PS50983"/>
    </source>
</evidence>
<evidence type="ECO:0000313" key="6">
    <source>
        <dbReference type="Proteomes" id="UP000649259"/>
    </source>
</evidence>
<dbReference type="GeneID" id="91472679"/>
<dbReference type="Pfam" id="PF01497">
    <property type="entry name" value="Peripla_BP_2"/>
    <property type="match status" value="1"/>
</dbReference>
<dbReference type="InterPro" id="IPR002491">
    <property type="entry name" value="ABC_transptr_periplasmic_BD"/>
</dbReference>
<dbReference type="CDD" id="cd01148">
    <property type="entry name" value="TroA_a"/>
    <property type="match status" value="1"/>
</dbReference>
<evidence type="ECO:0000256" key="3">
    <source>
        <dbReference type="SAM" id="SignalP"/>
    </source>
</evidence>
<dbReference type="EMBL" id="BNEB01000005">
    <property type="protein sequence ID" value="GHI63188.1"/>
    <property type="molecule type" value="Genomic_DNA"/>
</dbReference>
<sequence>MPVLRTPAPARTPVPRKAALRTEALLLASALLLTACGSSAGDDAKAAEGAAAGYPVTLDNCGHRITLKSAPERAVSLNQGSTEILLSLGLADRVAGTATWTDPVMKGLEKANASVPRLADDNPSFEKVLDAEPDFVTASFVSTLGKGGVATREQFEKLGVPTYVSPSDCSEGKDNDSGGDGSRSKLLTLDAVYGEIRDLARVFGVRERGEKLVAALKERVHRATDGLDASGVSVMYWFANSQAPYLAGCCGAPGAITRAVGGRNAFADTHDEWPQINWETVADRDPDVLVIGDLTRRQQTAETAAAKIRFLETNPATRNLTAVKKKRYVLLSGQAMNPSIRTIEGIEKVAAGLRASGLVK</sequence>
<dbReference type="PANTHER" id="PTHR30535:SF7">
    <property type="entry name" value="IRON(III) DICITRATE-BINDING PROTEIN"/>
    <property type="match status" value="1"/>
</dbReference>
<feature type="domain" description="Fe/B12 periplasmic-binding" evidence="4">
    <location>
        <begin position="73"/>
        <end position="357"/>
    </location>
</feature>
<comment type="similarity">
    <text evidence="1">Belongs to the bacterial solute-binding protein 8 family.</text>
</comment>
<dbReference type="SUPFAM" id="SSF53807">
    <property type="entry name" value="Helical backbone' metal receptor"/>
    <property type="match status" value="1"/>
</dbReference>
<evidence type="ECO:0000313" key="5">
    <source>
        <dbReference type="EMBL" id="GHI63188.1"/>
    </source>
</evidence>
<reference evidence="6" key="1">
    <citation type="submission" date="2023-07" db="EMBL/GenBank/DDBJ databases">
        <title>Whole genome shotgun sequence of Streptomyces cacaoi subsp. asoensis NBRC 13813.</title>
        <authorList>
            <person name="Komaki H."/>
            <person name="Tamura T."/>
        </authorList>
    </citation>
    <scope>NUCLEOTIDE SEQUENCE [LARGE SCALE GENOMIC DNA]</scope>
    <source>
        <strain evidence="6">NBRC 13813</strain>
    </source>
</reference>
<feature type="signal peptide" evidence="3">
    <location>
        <begin position="1"/>
        <end position="40"/>
    </location>
</feature>
<evidence type="ECO:0000256" key="1">
    <source>
        <dbReference type="ARBA" id="ARBA00008814"/>
    </source>
</evidence>
<keyword evidence="3" id="KW-0732">Signal</keyword>
<proteinExistence type="inferred from homology"/>
<protein>
    <submittedName>
        <fullName evidence="5">ABC transporter substrate-binding protein</fullName>
    </submittedName>
</protein>
<accession>A0ABQ3S501</accession>
<evidence type="ECO:0000256" key="2">
    <source>
        <dbReference type="SAM" id="MobiDB-lite"/>
    </source>
</evidence>
<name>A0ABQ3S501_9ACTN</name>
<organism evidence="5 6">
    <name type="scientific">Streptomyces asoensis</name>
    <dbReference type="NCBI Taxonomy" id="249586"/>
    <lineage>
        <taxon>Bacteria</taxon>
        <taxon>Bacillati</taxon>
        <taxon>Actinomycetota</taxon>
        <taxon>Actinomycetes</taxon>
        <taxon>Kitasatosporales</taxon>
        <taxon>Streptomycetaceae</taxon>
        <taxon>Streptomyces</taxon>
    </lineage>
</organism>
<feature type="region of interest" description="Disordered" evidence="2">
    <location>
        <begin position="162"/>
        <end position="182"/>
    </location>
</feature>